<dbReference type="AlphaFoldDB" id="A0A2J6S655"/>
<keyword evidence="8 11" id="KW-0063">Aspartyl esterase</keyword>
<evidence type="ECO:0000256" key="4">
    <source>
        <dbReference type="ARBA" id="ARBA00013229"/>
    </source>
</evidence>
<dbReference type="InterPro" id="IPR012334">
    <property type="entry name" value="Pectin_lyas_fold"/>
</dbReference>
<protein>
    <recommendedName>
        <fullName evidence="4 11">Pectinesterase</fullName>
        <ecNumber evidence="4 11">3.1.1.11</ecNumber>
    </recommendedName>
</protein>
<dbReference type="OrthoDB" id="1546079at2759"/>
<evidence type="ECO:0000256" key="9">
    <source>
        <dbReference type="ARBA" id="ARBA00047928"/>
    </source>
</evidence>
<dbReference type="UniPathway" id="UPA00545">
    <property type="reaction ID" value="UER00823"/>
</dbReference>
<gene>
    <name evidence="14" type="ORF">L207DRAFT_577118</name>
</gene>
<sequence length="468" mass="49203">MRFSIPVIVLLGGVMGSPQLERRNCNHDNCLRALIGSSTVASSFCSTYLGSTSVAVPTWASACSNLPSKISSGCSCINTAGSTTSTTSSAPVVPTTSSTSTSSPSSSSAAPSTTSTSSSAPTTTSSSLSSSSSVVSSTTSSAPPWVKTSAPAGAIIVDGADPFEPGSFPTVQEGVNALSPSTTTPQVLFIYPGTYVEQVYIPALKSNLTVQGWTLDSRSYQGNAATITFNLALLNVSNDDETATVRQWNPNTKFYNLNIANTFGHVSTNGQNLALSAHTTNQGYYGVQLWGYQDTLLANTGNQLYAKSLIVGAIDFIFGQTATAWLDNIDIRTIATGCVTASGRSTAANPSWYVINNSSVAGINSSIPAGDNYLGRPWESFARVVFQYTYLSDVIAPAGWRVWSTAVGGATNIGNVTFAEYDNYGPGSILEEGPRANFSEQLDAPITIESILGDAYEDEWWVDLSYLD</sequence>
<name>A0A2J6S655_HYAVF</name>
<dbReference type="InterPro" id="IPR033131">
    <property type="entry name" value="Pectinesterase_Asp_AS"/>
</dbReference>
<dbReference type="GO" id="GO:0005576">
    <property type="term" value="C:extracellular region"/>
    <property type="evidence" value="ECO:0007669"/>
    <property type="project" value="UniProtKB-SubCell"/>
</dbReference>
<comment type="pathway">
    <text evidence="2 11">Glycan metabolism; pectin degradation; 2-dehydro-3-deoxy-D-gluconate from pectin: step 1/5.</text>
</comment>
<keyword evidence="7 11" id="KW-0378">Hydrolase</keyword>
<evidence type="ECO:0000256" key="3">
    <source>
        <dbReference type="ARBA" id="ARBA00008891"/>
    </source>
</evidence>
<accession>A0A2J6S655</accession>
<evidence type="ECO:0000256" key="1">
    <source>
        <dbReference type="ARBA" id="ARBA00004613"/>
    </source>
</evidence>
<evidence type="ECO:0000256" key="5">
    <source>
        <dbReference type="ARBA" id="ARBA00022525"/>
    </source>
</evidence>
<evidence type="ECO:0000313" key="15">
    <source>
        <dbReference type="Proteomes" id="UP000235786"/>
    </source>
</evidence>
<feature type="region of interest" description="Disordered" evidence="12">
    <location>
        <begin position="82"/>
        <end position="145"/>
    </location>
</feature>
<comment type="subcellular location">
    <subcellularLocation>
        <location evidence="1 11">Secreted</location>
    </subcellularLocation>
</comment>
<dbReference type="Pfam" id="PF01095">
    <property type="entry name" value="Pectinesterase"/>
    <property type="match status" value="1"/>
</dbReference>
<evidence type="ECO:0000256" key="6">
    <source>
        <dbReference type="ARBA" id="ARBA00022729"/>
    </source>
</evidence>
<evidence type="ECO:0000256" key="12">
    <source>
        <dbReference type="SAM" id="MobiDB-lite"/>
    </source>
</evidence>
<dbReference type="FunFam" id="2.160.20.10:FF:000014">
    <property type="entry name" value="Pectinesterase"/>
    <property type="match status" value="1"/>
</dbReference>
<evidence type="ECO:0000256" key="2">
    <source>
        <dbReference type="ARBA" id="ARBA00005184"/>
    </source>
</evidence>
<dbReference type="Gene3D" id="2.160.20.10">
    <property type="entry name" value="Single-stranded right-handed beta-helix, Pectin lyase-like"/>
    <property type="match status" value="1"/>
</dbReference>
<comment type="function">
    <text evidence="11">Involved in maceration and soft-rotting of plant tissue.</text>
</comment>
<dbReference type="PANTHER" id="PTHR31321">
    <property type="entry name" value="ACYL-COA THIOESTER HYDROLASE YBHC-RELATED"/>
    <property type="match status" value="1"/>
</dbReference>
<feature type="compositionally biased region" description="Low complexity" evidence="12">
    <location>
        <begin position="82"/>
        <end position="144"/>
    </location>
</feature>
<dbReference type="SUPFAM" id="SSF51126">
    <property type="entry name" value="Pectin lyase-like"/>
    <property type="match status" value="1"/>
</dbReference>
<dbReference type="InterPro" id="IPR000070">
    <property type="entry name" value="Pectinesterase_cat"/>
</dbReference>
<dbReference type="PANTHER" id="PTHR31321:SF127">
    <property type="entry name" value="PECTINESTERASE"/>
    <property type="match status" value="1"/>
</dbReference>
<reference evidence="14 15" key="1">
    <citation type="submission" date="2016-04" db="EMBL/GenBank/DDBJ databases">
        <title>A degradative enzymes factory behind the ericoid mycorrhizal symbiosis.</title>
        <authorList>
            <consortium name="DOE Joint Genome Institute"/>
            <person name="Martino E."/>
            <person name="Morin E."/>
            <person name="Grelet G."/>
            <person name="Kuo A."/>
            <person name="Kohler A."/>
            <person name="Daghino S."/>
            <person name="Barry K."/>
            <person name="Choi C."/>
            <person name="Cichocki N."/>
            <person name="Clum A."/>
            <person name="Copeland A."/>
            <person name="Hainaut M."/>
            <person name="Haridas S."/>
            <person name="Labutti K."/>
            <person name="Lindquist E."/>
            <person name="Lipzen A."/>
            <person name="Khouja H.-R."/>
            <person name="Murat C."/>
            <person name="Ohm R."/>
            <person name="Olson A."/>
            <person name="Spatafora J."/>
            <person name="Veneault-Fourrey C."/>
            <person name="Henrissat B."/>
            <person name="Grigoriev I."/>
            <person name="Martin F."/>
            <person name="Perotto S."/>
        </authorList>
    </citation>
    <scope>NUCLEOTIDE SEQUENCE [LARGE SCALE GENOMIC DNA]</scope>
    <source>
        <strain evidence="14 15">F</strain>
    </source>
</reference>
<keyword evidence="6 11" id="KW-0732">Signal</keyword>
<feature type="domain" description="Pectinesterase catalytic" evidence="13">
    <location>
        <begin position="166"/>
        <end position="430"/>
    </location>
</feature>
<dbReference type="GO" id="GO:0030599">
    <property type="term" value="F:pectinesterase activity"/>
    <property type="evidence" value="ECO:0007669"/>
    <property type="project" value="UniProtKB-UniRule"/>
</dbReference>
<feature type="signal peptide" evidence="11">
    <location>
        <begin position="1"/>
        <end position="16"/>
    </location>
</feature>
<dbReference type="GO" id="GO:0045490">
    <property type="term" value="P:pectin catabolic process"/>
    <property type="evidence" value="ECO:0007669"/>
    <property type="project" value="UniProtKB-UniRule"/>
</dbReference>
<evidence type="ECO:0000256" key="10">
    <source>
        <dbReference type="PROSITE-ProRule" id="PRU10040"/>
    </source>
</evidence>
<dbReference type="GO" id="GO:0042545">
    <property type="term" value="P:cell wall modification"/>
    <property type="evidence" value="ECO:0007669"/>
    <property type="project" value="UniProtKB-UniRule"/>
</dbReference>
<feature type="chain" id="PRO_5014208922" description="Pectinesterase" evidence="11">
    <location>
        <begin position="17"/>
        <end position="468"/>
    </location>
</feature>
<keyword evidence="15" id="KW-1185">Reference proteome</keyword>
<evidence type="ECO:0000256" key="8">
    <source>
        <dbReference type="ARBA" id="ARBA00023085"/>
    </source>
</evidence>
<keyword evidence="11" id="KW-0961">Cell wall biogenesis/degradation</keyword>
<dbReference type="PROSITE" id="PS00503">
    <property type="entry name" value="PECTINESTERASE_2"/>
    <property type="match status" value="1"/>
</dbReference>
<comment type="catalytic activity">
    <reaction evidence="9 11">
        <text>[(1-&gt;4)-alpha-D-galacturonosyl methyl ester](n) + n H2O = [(1-&gt;4)-alpha-D-galacturonosyl](n) + n methanol + n H(+)</text>
        <dbReference type="Rhea" id="RHEA:22380"/>
        <dbReference type="Rhea" id="RHEA-COMP:14570"/>
        <dbReference type="Rhea" id="RHEA-COMP:14573"/>
        <dbReference type="ChEBI" id="CHEBI:15377"/>
        <dbReference type="ChEBI" id="CHEBI:15378"/>
        <dbReference type="ChEBI" id="CHEBI:17790"/>
        <dbReference type="ChEBI" id="CHEBI:140522"/>
        <dbReference type="ChEBI" id="CHEBI:140523"/>
        <dbReference type="EC" id="3.1.1.11"/>
    </reaction>
</comment>
<evidence type="ECO:0000259" key="13">
    <source>
        <dbReference type="Pfam" id="PF01095"/>
    </source>
</evidence>
<organism evidence="14 15">
    <name type="scientific">Hyaloscypha variabilis (strain UAMH 11265 / GT02V1 / F)</name>
    <name type="common">Meliniomyces variabilis</name>
    <dbReference type="NCBI Taxonomy" id="1149755"/>
    <lineage>
        <taxon>Eukaryota</taxon>
        <taxon>Fungi</taxon>
        <taxon>Dikarya</taxon>
        <taxon>Ascomycota</taxon>
        <taxon>Pezizomycotina</taxon>
        <taxon>Leotiomycetes</taxon>
        <taxon>Helotiales</taxon>
        <taxon>Hyaloscyphaceae</taxon>
        <taxon>Hyaloscypha</taxon>
        <taxon>Hyaloscypha variabilis</taxon>
    </lineage>
</organism>
<feature type="active site" evidence="10">
    <location>
        <position position="315"/>
    </location>
</feature>
<dbReference type="EC" id="3.1.1.11" evidence="4 11"/>
<evidence type="ECO:0000256" key="7">
    <source>
        <dbReference type="ARBA" id="ARBA00022801"/>
    </source>
</evidence>
<dbReference type="STRING" id="1149755.A0A2J6S655"/>
<evidence type="ECO:0000313" key="14">
    <source>
        <dbReference type="EMBL" id="PMD46249.1"/>
    </source>
</evidence>
<proteinExistence type="inferred from homology"/>
<dbReference type="EMBL" id="KZ613939">
    <property type="protein sequence ID" value="PMD46249.1"/>
    <property type="molecule type" value="Genomic_DNA"/>
</dbReference>
<dbReference type="Proteomes" id="UP000235786">
    <property type="component" value="Unassembled WGS sequence"/>
</dbReference>
<comment type="similarity">
    <text evidence="3">Belongs to the pectinesterase family.</text>
</comment>
<dbReference type="InterPro" id="IPR011050">
    <property type="entry name" value="Pectin_lyase_fold/virulence"/>
</dbReference>
<evidence type="ECO:0000256" key="11">
    <source>
        <dbReference type="RuleBase" id="RU000589"/>
    </source>
</evidence>
<keyword evidence="5 11" id="KW-0964">Secreted</keyword>